<evidence type="ECO:0000313" key="2">
    <source>
        <dbReference type="Proteomes" id="UP001209885"/>
    </source>
</evidence>
<proteinExistence type="predicted"/>
<reference evidence="1 2" key="1">
    <citation type="submission" date="2022-11" db="EMBL/GenBank/DDBJ databases">
        <title>The characterization of three novel Bacteroidetes species and genomic analysis of their roles in tidal elemental geochemical cycles.</title>
        <authorList>
            <person name="Ma K."/>
        </authorList>
    </citation>
    <scope>NUCLEOTIDE SEQUENCE [LARGE SCALE GENOMIC DNA]</scope>
    <source>
        <strain evidence="1 2">M17</strain>
    </source>
</reference>
<comment type="caution">
    <text evidence="1">The sequence shown here is derived from an EMBL/GenBank/DDBJ whole genome shotgun (WGS) entry which is preliminary data.</text>
</comment>
<evidence type="ECO:0000313" key="1">
    <source>
        <dbReference type="EMBL" id="MCX2742781.1"/>
    </source>
</evidence>
<evidence type="ECO:0008006" key="3">
    <source>
        <dbReference type="Google" id="ProtNLM"/>
    </source>
</evidence>
<dbReference type="EMBL" id="JAPFQN010000002">
    <property type="protein sequence ID" value="MCX2742781.1"/>
    <property type="molecule type" value="Genomic_DNA"/>
</dbReference>
<protein>
    <recommendedName>
        <fullName evidence="3">NIPSNAP domain-containing protein</fullName>
    </recommendedName>
</protein>
<name>A0ABT3RLV6_9BACT</name>
<accession>A0ABT3RLV6</accession>
<organism evidence="1 2">
    <name type="scientific">Mangrovivirga halotolerans</name>
    <dbReference type="NCBI Taxonomy" id="2993936"/>
    <lineage>
        <taxon>Bacteria</taxon>
        <taxon>Pseudomonadati</taxon>
        <taxon>Bacteroidota</taxon>
        <taxon>Cytophagia</taxon>
        <taxon>Cytophagales</taxon>
        <taxon>Mangrovivirgaceae</taxon>
        <taxon>Mangrovivirga</taxon>
    </lineage>
</organism>
<dbReference type="RefSeq" id="WP_266055097.1">
    <property type="nucleotide sequence ID" value="NZ_JAPFQN010000002.1"/>
</dbReference>
<sequence>MKTLTTIIAVFIFAYFLMPTDVIAQEDMEPKKFENATWKEVVFIDFKPGKMDRALEIVNKYFKKASEMSGTSFPETMIELRTGPWDMMVVWSMKDGLDEMNWEVSPDNIKWRKAMEKIAEEEGASAKDIWEEYQSLVARSSMQLGMSRGE</sequence>
<keyword evidence="2" id="KW-1185">Reference proteome</keyword>
<gene>
    <name evidence="1" type="ORF">OO013_02825</name>
</gene>
<dbReference type="Proteomes" id="UP001209885">
    <property type="component" value="Unassembled WGS sequence"/>
</dbReference>